<dbReference type="PANTHER" id="PTHR47336">
    <property type="entry name" value="TRANSCRIPTION FACTOR HMS1-RELATED"/>
    <property type="match status" value="1"/>
</dbReference>
<evidence type="ECO:0000259" key="7">
    <source>
        <dbReference type="PROSITE" id="PS50888"/>
    </source>
</evidence>
<dbReference type="InterPro" id="IPR052099">
    <property type="entry name" value="Regulatory_TF_Diverse"/>
</dbReference>
<dbReference type="GO" id="GO:0046983">
    <property type="term" value="F:protein dimerization activity"/>
    <property type="evidence" value="ECO:0007669"/>
    <property type="project" value="InterPro"/>
</dbReference>
<accession>A0A642UIC2</accession>
<name>A0A642UIC2_DIURU</name>
<dbReference type="GO" id="GO:0033554">
    <property type="term" value="P:cellular response to stress"/>
    <property type="evidence" value="ECO:0007669"/>
    <property type="project" value="UniProtKB-ARBA"/>
</dbReference>
<dbReference type="AlphaFoldDB" id="A0A642UIC2"/>
<dbReference type="Proteomes" id="UP000449547">
    <property type="component" value="Unassembled WGS sequence"/>
</dbReference>
<evidence type="ECO:0000256" key="5">
    <source>
        <dbReference type="SAM" id="Coils"/>
    </source>
</evidence>
<dbReference type="OrthoDB" id="2133190at2759"/>
<evidence type="ECO:0000256" key="3">
    <source>
        <dbReference type="ARBA" id="ARBA00023163"/>
    </source>
</evidence>
<keyword evidence="4" id="KW-0539">Nucleus</keyword>
<feature type="region of interest" description="Disordered" evidence="6">
    <location>
        <begin position="83"/>
        <end position="112"/>
    </location>
</feature>
<dbReference type="GO" id="GO:0003690">
    <property type="term" value="F:double-stranded DNA binding"/>
    <property type="evidence" value="ECO:0007669"/>
    <property type="project" value="UniProtKB-ARBA"/>
</dbReference>
<reference evidence="8 9" key="1">
    <citation type="submission" date="2019-07" db="EMBL/GenBank/DDBJ databases">
        <title>Genome assembly of two rare yeast pathogens: Diutina rugosa and Trichomonascus ciferrii.</title>
        <authorList>
            <person name="Mixao V."/>
            <person name="Saus E."/>
            <person name="Hansen A."/>
            <person name="Lass-Flor C."/>
            <person name="Gabaldon T."/>
        </authorList>
    </citation>
    <scope>NUCLEOTIDE SEQUENCE [LARGE SCALE GENOMIC DNA]</scope>
    <source>
        <strain evidence="8 9">CBS 613</strain>
    </source>
</reference>
<comment type="subcellular location">
    <subcellularLocation>
        <location evidence="1">Nucleus</location>
    </subcellularLocation>
</comment>
<feature type="compositionally biased region" description="Polar residues" evidence="6">
    <location>
        <begin position="83"/>
        <end position="108"/>
    </location>
</feature>
<dbReference type="GO" id="GO:0006355">
    <property type="term" value="P:regulation of DNA-templated transcription"/>
    <property type="evidence" value="ECO:0007669"/>
    <property type="project" value="UniProtKB-ARBA"/>
</dbReference>
<dbReference type="OMA" id="KDKTSHN"/>
<dbReference type="Gene3D" id="4.10.280.10">
    <property type="entry name" value="Helix-loop-helix DNA-binding domain"/>
    <property type="match status" value="1"/>
</dbReference>
<evidence type="ECO:0000256" key="4">
    <source>
        <dbReference type="ARBA" id="ARBA00023242"/>
    </source>
</evidence>
<evidence type="ECO:0000256" key="1">
    <source>
        <dbReference type="ARBA" id="ARBA00004123"/>
    </source>
</evidence>
<feature type="domain" description="BHLH" evidence="7">
    <location>
        <begin position="141"/>
        <end position="210"/>
    </location>
</feature>
<dbReference type="PANTHER" id="PTHR47336:SF2">
    <property type="entry name" value="TRANSCRIPTION FACTOR HMS1-RELATED"/>
    <property type="match status" value="1"/>
</dbReference>
<evidence type="ECO:0000313" key="9">
    <source>
        <dbReference type="Proteomes" id="UP000449547"/>
    </source>
</evidence>
<organism evidence="8 9">
    <name type="scientific">Diutina rugosa</name>
    <name type="common">Yeast</name>
    <name type="synonym">Candida rugosa</name>
    <dbReference type="NCBI Taxonomy" id="5481"/>
    <lineage>
        <taxon>Eukaryota</taxon>
        <taxon>Fungi</taxon>
        <taxon>Dikarya</taxon>
        <taxon>Ascomycota</taxon>
        <taxon>Saccharomycotina</taxon>
        <taxon>Pichiomycetes</taxon>
        <taxon>Debaryomycetaceae</taxon>
        <taxon>Diutina</taxon>
    </lineage>
</organism>
<comment type="caution">
    <text evidence="8">The sequence shown here is derived from an EMBL/GenBank/DDBJ whole genome shotgun (WGS) entry which is preliminary data.</text>
</comment>
<keyword evidence="3" id="KW-0804">Transcription</keyword>
<dbReference type="InterPro" id="IPR036638">
    <property type="entry name" value="HLH_DNA-bd_sf"/>
</dbReference>
<dbReference type="RefSeq" id="XP_034010940.1">
    <property type="nucleotide sequence ID" value="XM_034157054.1"/>
</dbReference>
<proteinExistence type="predicted"/>
<dbReference type="Pfam" id="PF00010">
    <property type="entry name" value="HLH"/>
    <property type="match status" value="1"/>
</dbReference>
<dbReference type="GeneID" id="54782857"/>
<keyword evidence="9" id="KW-1185">Reference proteome</keyword>
<dbReference type="GO" id="GO:0005634">
    <property type="term" value="C:nucleus"/>
    <property type="evidence" value="ECO:0007669"/>
    <property type="project" value="UniProtKB-SubCell"/>
</dbReference>
<dbReference type="GO" id="GO:0016020">
    <property type="term" value="C:membrane"/>
    <property type="evidence" value="ECO:0007669"/>
    <property type="project" value="UniProtKB-ARBA"/>
</dbReference>
<evidence type="ECO:0000256" key="6">
    <source>
        <dbReference type="SAM" id="MobiDB-lite"/>
    </source>
</evidence>
<dbReference type="InterPro" id="IPR011598">
    <property type="entry name" value="bHLH_dom"/>
</dbReference>
<dbReference type="FunFam" id="4.10.280.10:FF:000116">
    <property type="entry name" value="Putative HLH transcription factor"/>
    <property type="match status" value="1"/>
</dbReference>
<sequence length="790" mass="87463">MADFEPQFFDFESADTFIDAISGTLNPERIPPSMLEVTSDDVLDGSLMAPSAPQSYELNNYAFTDSFQSVDPSTVQNFASRTSVSTGSNVSPMSHTELLSSANTSPGASSVKDEMYRSPELEADLPVKPKSTTNKITKPKKDKTSHNMIEKKYRTNINSKIVALRDAVPALRIAAGSKDVTVADLEGLTPAQKLNKASVLTKATEYIKHLENKNQILKQQNLALQRLIQQADLRGQQQMAPPVMVPVTDMTQPQAPHGFGFYPDQQMYQQPPQTSMYMQAPPPQQPQVYQAQPSNPMFTNKMLLAGMATIAGAQMFGDSGNGDYKGMSGAPFLAYAFSSPKSFAWTALKLVVLGMAVYSLVAPLFAPQPKKKTRSENHENSDFSLAKQWTLVHLGVRLPKSLSSSKSCEIMAVLSGRSNLSESQFYKALVRYYFLLSMSETSFENCLLSLVIGRLLIKRFPAWSAVLSTNLSLKGQMILHLEYRGRNPHVQKLATLIHKIDGLAMLGSESFLTRLTNLALRRPLNAGINQGMNQLKYVEYFQEVAGDYFAILTNWRVLELINDLNSKFLEAIVDVNDRDELLKDILADVATLDKLITSSSSLQKYFDLFKAVVNSATAPALADKMQARVSKNLLVFKQIVEGPELTDDEAWSDDEEELIASPKIRVPNRHRSLIASLGLVSTEEFIVLVSSLVVYHVKNDDINQALRLLNYLKLDSVSDLTMLSFTAVSSMVMEVVPQLNDVENLDSAVKLTREWLNLGLLDASLQQALSKAIVRKGMILNGVDIDTDNE</sequence>
<protein>
    <recommendedName>
        <fullName evidence="7">BHLH domain-containing protein</fullName>
    </recommendedName>
</protein>
<dbReference type="PROSITE" id="PS50888">
    <property type="entry name" value="BHLH"/>
    <property type="match status" value="1"/>
</dbReference>
<evidence type="ECO:0000313" key="8">
    <source>
        <dbReference type="EMBL" id="KAA8899539.1"/>
    </source>
</evidence>
<feature type="coiled-coil region" evidence="5">
    <location>
        <begin position="200"/>
        <end position="234"/>
    </location>
</feature>
<dbReference type="EMBL" id="SWFT01000122">
    <property type="protein sequence ID" value="KAA8899539.1"/>
    <property type="molecule type" value="Genomic_DNA"/>
</dbReference>
<evidence type="ECO:0000256" key="2">
    <source>
        <dbReference type="ARBA" id="ARBA00023015"/>
    </source>
</evidence>
<keyword evidence="5" id="KW-0175">Coiled coil</keyword>
<feature type="region of interest" description="Disordered" evidence="6">
    <location>
        <begin position="125"/>
        <end position="145"/>
    </location>
</feature>
<dbReference type="VEuPathDB" id="FungiDB:DIURU_004206"/>
<dbReference type="SUPFAM" id="SSF47459">
    <property type="entry name" value="HLH, helix-loop-helix DNA-binding domain"/>
    <property type="match status" value="1"/>
</dbReference>
<keyword evidence="2" id="KW-0805">Transcription regulation</keyword>
<gene>
    <name evidence="8" type="ORF">DIURU_004206</name>
</gene>
<dbReference type="SMART" id="SM00353">
    <property type="entry name" value="HLH"/>
    <property type="match status" value="1"/>
</dbReference>